<dbReference type="RefSeq" id="WP_201072981.1">
    <property type="nucleotide sequence ID" value="NZ_CP067420.1"/>
</dbReference>
<evidence type="ECO:0000256" key="1">
    <source>
        <dbReference type="SAM" id="MobiDB-lite"/>
    </source>
</evidence>
<sequence>MVLRSRGFVRAVMLIGCLLLAACGGSDRPVRGDSVVPSQGGEAPPRTPSDDLRPNATRDDRYSCRRACDRDYSVCMDAGATRRGGVLGNSGYASATCERQLNMCMVRCNSIQ</sequence>
<feature type="chain" id="PRO_5046012440" description="Lipoprotein" evidence="2">
    <location>
        <begin position="22"/>
        <end position="112"/>
    </location>
</feature>
<name>A0ABX7B3B8_9PROT</name>
<protein>
    <recommendedName>
        <fullName evidence="5">Lipoprotein</fullName>
    </recommendedName>
</protein>
<evidence type="ECO:0000313" key="4">
    <source>
        <dbReference type="Proteomes" id="UP000595197"/>
    </source>
</evidence>
<organism evidence="3 4">
    <name type="scientific">Skermanella cutis</name>
    <dbReference type="NCBI Taxonomy" id="2775420"/>
    <lineage>
        <taxon>Bacteria</taxon>
        <taxon>Pseudomonadati</taxon>
        <taxon>Pseudomonadota</taxon>
        <taxon>Alphaproteobacteria</taxon>
        <taxon>Rhodospirillales</taxon>
        <taxon>Azospirillaceae</taxon>
        <taxon>Skermanella</taxon>
    </lineage>
</organism>
<accession>A0ABX7B3B8</accession>
<keyword evidence="2" id="KW-0732">Signal</keyword>
<proteinExistence type="predicted"/>
<feature type="signal peptide" evidence="2">
    <location>
        <begin position="1"/>
        <end position="21"/>
    </location>
</feature>
<dbReference type="EMBL" id="CP067420">
    <property type="protein sequence ID" value="QQP88309.1"/>
    <property type="molecule type" value="Genomic_DNA"/>
</dbReference>
<evidence type="ECO:0000256" key="2">
    <source>
        <dbReference type="SAM" id="SignalP"/>
    </source>
</evidence>
<feature type="region of interest" description="Disordered" evidence="1">
    <location>
        <begin position="28"/>
        <end position="58"/>
    </location>
</feature>
<feature type="compositionally biased region" description="Basic and acidic residues" evidence="1">
    <location>
        <begin position="48"/>
        <end position="58"/>
    </location>
</feature>
<reference evidence="3" key="1">
    <citation type="submission" date="2021-02" db="EMBL/GenBank/DDBJ databases">
        <title>Skermanella TT6 skin isolate.</title>
        <authorList>
            <person name="Lee K."/>
            <person name="Ganzorig M."/>
        </authorList>
    </citation>
    <scope>NUCLEOTIDE SEQUENCE</scope>
    <source>
        <strain evidence="3">TT6</strain>
    </source>
</reference>
<evidence type="ECO:0008006" key="5">
    <source>
        <dbReference type="Google" id="ProtNLM"/>
    </source>
</evidence>
<keyword evidence="4" id="KW-1185">Reference proteome</keyword>
<gene>
    <name evidence="3" type="ORF">IGS68_19975</name>
</gene>
<dbReference type="PROSITE" id="PS51257">
    <property type="entry name" value="PROKAR_LIPOPROTEIN"/>
    <property type="match status" value="1"/>
</dbReference>
<dbReference type="Proteomes" id="UP000595197">
    <property type="component" value="Chromosome"/>
</dbReference>
<evidence type="ECO:0000313" key="3">
    <source>
        <dbReference type="EMBL" id="QQP88309.1"/>
    </source>
</evidence>